<sequence length="71" mass="7878">MDSVSAKVVGTIGLVFGTVFLATSVVRLVRPEPDLVLVVLNVALGILWLGTGTWFWRFGLRRTKQRPVDRP</sequence>
<reference evidence="1" key="1">
    <citation type="submission" date="2021-06" db="EMBL/GenBank/DDBJ databases">
        <authorList>
            <person name="Ellington A.J."/>
            <person name="Bryan N.C."/>
            <person name="Christner B.C."/>
            <person name="Reisch C.R."/>
        </authorList>
    </citation>
    <scope>NUCLEOTIDE SEQUENCE</scope>
    <source>
        <strain evidence="1">L6-1</strain>
    </source>
</reference>
<name>A0ACD1E3A6_9MICO</name>
<gene>
    <name evidence="1" type="ORF">KM842_13535</name>
</gene>
<keyword evidence="2" id="KW-1185">Reference proteome</keyword>
<protein>
    <submittedName>
        <fullName evidence="1">Uncharacterized protein</fullName>
    </submittedName>
</protein>
<dbReference type="EMBL" id="CP076544">
    <property type="protein sequence ID" value="QWS33247.1"/>
    <property type="molecule type" value="Genomic_DNA"/>
</dbReference>
<accession>A0ACD1E3A6</accession>
<proteinExistence type="predicted"/>
<dbReference type="Proteomes" id="UP000681794">
    <property type="component" value="Chromosome"/>
</dbReference>
<evidence type="ECO:0000313" key="1">
    <source>
        <dbReference type="EMBL" id="QWS33247.1"/>
    </source>
</evidence>
<organism evidence="1 2">
    <name type="scientific">Curtobacterium aetherium</name>
    <dbReference type="NCBI Taxonomy" id="2841594"/>
    <lineage>
        <taxon>Bacteria</taxon>
        <taxon>Bacillati</taxon>
        <taxon>Actinomycetota</taxon>
        <taxon>Actinomycetes</taxon>
        <taxon>Micrococcales</taxon>
        <taxon>Microbacteriaceae</taxon>
        <taxon>Curtobacterium</taxon>
    </lineage>
</organism>
<evidence type="ECO:0000313" key="2">
    <source>
        <dbReference type="Proteomes" id="UP000681794"/>
    </source>
</evidence>